<proteinExistence type="inferred from homology"/>
<dbReference type="PANTHER" id="PTHR33337">
    <property type="entry name" value="GFA DOMAIN-CONTAINING PROTEIN"/>
    <property type="match status" value="1"/>
</dbReference>
<keyword evidence="2" id="KW-0479">Metal-binding</keyword>
<name>A0A419SYL8_9FIRM</name>
<evidence type="ECO:0000259" key="5">
    <source>
        <dbReference type="PROSITE" id="PS51891"/>
    </source>
</evidence>
<evidence type="ECO:0000256" key="1">
    <source>
        <dbReference type="ARBA" id="ARBA00005495"/>
    </source>
</evidence>
<dbReference type="PROSITE" id="PS51891">
    <property type="entry name" value="CENP_V_GFA"/>
    <property type="match status" value="1"/>
</dbReference>
<dbReference type="InterPro" id="IPR011057">
    <property type="entry name" value="Mss4-like_sf"/>
</dbReference>
<evidence type="ECO:0000313" key="6">
    <source>
        <dbReference type="EMBL" id="RKD30259.1"/>
    </source>
</evidence>
<dbReference type="Proteomes" id="UP000284277">
    <property type="component" value="Unassembled WGS sequence"/>
</dbReference>
<dbReference type="AlphaFoldDB" id="A0A419SYL8"/>
<evidence type="ECO:0000256" key="4">
    <source>
        <dbReference type="ARBA" id="ARBA00023239"/>
    </source>
</evidence>
<dbReference type="GO" id="GO:0016846">
    <property type="term" value="F:carbon-sulfur lyase activity"/>
    <property type="evidence" value="ECO:0007669"/>
    <property type="project" value="InterPro"/>
</dbReference>
<organism evidence="6 7">
    <name type="scientific">Lacrimispora algidixylanolytica</name>
    <dbReference type="NCBI Taxonomy" id="94868"/>
    <lineage>
        <taxon>Bacteria</taxon>
        <taxon>Bacillati</taxon>
        <taxon>Bacillota</taxon>
        <taxon>Clostridia</taxon>
        <taxon>Lachnospirales</taxon>
        <taxon>Lachnospiraceae</taxon>
        <taxon>Lacrimispora</taxon>
    </lineage>
</organism>
<dbReference type="OrthoDB" id="4188830at2"/>
<keyword evidence="3" id="KW-0862">Zinc</keyword>
<comment type="similarity">
    <text evidence="1">Belongs to the Gfa family.</text>
</comment>
<keyword evidence="7" id="KW-1185">Reference proteome</keyword>
<accession>A0A419SYL8</accession>
<dbReference type="GO" id="GO:0046872">
    <property type="term" value="F:metal ion binding"/>
    <property type="evidence" value="ECO:0007669"/>
    <property type="project" value="UniProtKB-KW"/>
</dbReference>
<dbReference type="Pfam" id="PF04828">
    <property type="entry name" value="GFA"/>
    <property type="match status" value="1"/>
</dbReference>
<gene>
    <name evidence="6" type="ORF">BET01_06600</name>
</gene>
<protein>
    <submittedName>
        <fullName evidence="6">Aldehyde-activating protein</fullName>
    </submittedName>
</protein>
<keyword evidence="4" id="KW-0456">Lyase</keyword>
<dbReference type="InterPro" id="IPR006913">
    <property type="entry name" value="CENP-V/GFA"/>
</dbReference>
<dbReference type="PANTHER" id="PTHR33337:SF40">
    <property type="entry name" value="CENP-V_GFA DOMAIN-CONTAINING PROTEIN-RELATED"/>
    <property type="match status" value="1"/>
</dbReference>
<feature type="domain" description="CENP-V/GFA" evidence="5">
    <location>
        <begin position="3"/>
        <end position="119"/>
    </location>
</feature>
<comment type="caution">
    <text evidence="6">The sequence shown here is derived from an EMBL/GenBank/DDBJ whole genome shotgun (WGS) entry which is preliminary data.</text>
</comment>
<dbReference type="SUPFAM" id="SSF51316">
    <property type="entry name" value="Mss4-like"/>
    <property type="match status" value="1"/>
</dbReference>
<evidence type="ECO:0000256" key="2">
    <source>
        <dbReference type="ARBA" id="ARBA00022723"/>
    </source>
</evidence>
<dbReference type="RefSeq" id="WP_120197782.1">
    <property type="nucleotide sequence ID" value="NZ_MCIA01000031.1"/>
</dbReference>
<sequence length="138" mass="15393">MIYTGSCLCGIVTFEIQGDFENFFLCHCGRCRKDTGSAHAANLFSSTARLRWLSGQNKVKTFNYHSEGHIKSFCTECGSALPNIQSDGKLLVVPAGCIDSVIYIKPQGHIYCASKASWDNDLEKVPMYKELPMDEKEK</sequence>
<evidence type="ECO:0000256" key="3">
    <source>
        <dbReference type="ARBA" id="ARBA00022833"/>
    </source>
</evidence>
<dbReference type="EMBL" id="MCIA01000031">
    <property type="protein sequence ID" value="RKD30259.1"/>
    <property type="molecule type" value="Genomic_DNA"/>
</dbReference>
<evidence type="ECO:0000313" key="7">
    <source>
        <dbReference type="Proteomes" id="UP000284277"/>
    </source>
</evidence>
<dbReference type="Gene3D" id="3.90.1590.10">
    <property type="entry name" value="glutathione-dependent formaldehyde- activating enzyme (gfa)"/>
    <property type="match status" value="1"/>
</dbReference>
<reference evidence="6 7" key="1">
    <citation type="submission" date="2016-08" db="EMBL/GenBank/DDBJ databases">
        <title>A new outlook on sporulation: Clostridium algidixylanolyticum.</title>
        <authorList>
            <person name="Poppleton D.I."/>
            <person name="Gribaldo S."/>
        </authorList>
    </citation>
    <scope>NUCLEOTIDE SEQUENCE [LARGE SCALE GENOMIC DNA]</scope>
    <source>
        <strain evidence="6 7">SPL73</strain>
    </source>
</reference>